<evidence type="ECO:0000259" key="1">
    <source>
        <dbReference type="Pfam" id="PF15919"/>
    </source>
</evidence>
<gene>
    <name evidence="2" type="ORF">CWE24_09405</name>
</gene>
<dbReference type="SUPFAM" id="SSF47413">
    <property type="entry name" value="lambda repressor-like DNA-binding domains"/>
    <property type="match status" value="1"/>
</dbReference>
<dbReference type="OrthoDB" id="5772151at2"/>
<evidence type="ECO:0000313" key="2">
    <source>
        <dbReference type="EMBL" id="RUO47517.1"/>
    </source>
</evidence>
<dbReference type="InterPro" id="IPR031807">
    <property type="entry name" value="HicB-like"/>
</dbReference>
<dbReference type="Gene3D" id="3.30.160.250">
    <property type="match status" value="1"/>
</dbReference>
<dbReference type="CDD" id="cd00093">
    <property type="entry name" value="HTH_XRE"/>
    <property type="match status" value="1"/>
</dbReference>
<comment type="caution">
    <text evidence="2">The sequence shown here is derived from an EMBL/GenBank/DDBJ whole genome shotgun (WGS) entry which is preliminary data.</text>
</comment>
<dbReference type="GO" id="GO:0003677">
    <property type="term" value="F:DNA binding"/>
    <property type="evidence" value="ECO:0007669"/>
    <property type="project" value="InterPro"/>
</dbReference>
<dbReference type="InterPro" id="IPR035069">
    <property type="entry name" value="TTHA1013/TTHA0281-like"/>
</dbReference>
<reference evidence="3" key="1">
    <citation type="journal article" date="2018" name="Front. Microbiol.">
        <title>Genome-Based Analysis Reveals the Taxonomy and Diversity of the Family Idiomarinaceae.</title>
        <authorList>
            <person name="Liu Y."/>
            <person name="Lai Q."/>
            <person name="Shao Z."/>
        </authorList>
    </citation>
    <scope>NUCLEOTIDE SEQUENCE [LARGE SCALE GENOMIC DNA]</scope>
    <source>
        <strain evidence="3">908033</strain>
    </source>
</reference>
<dbReference type="PANTHER" id="PTHR34504">
    <property type="entry name" value="ANTITOXIN HICB"/>
    <property type="match status" value="1"/>
</dbReference>
<dbReference type="InterPro" id="IPR001387">
    <property type="entry name" value="Cro/C1-type_HTH"/>
</dbReference>
<dbReference type="Gene3D" id="1.10.260.40">
    <property type="entry name" value="lambda repressor-like DNA-binding domains"/>
    <property type="match status" value="1"/>
</dbReference>
<dbReference type="RefSeq" id="WP_092840445.1">
    <property type="nucleotide sequence ID" value="NZ_FPCF01000003.1"/>
</dbReference>
<dbReference type="Proteomes" id="UP000286985">
    <property type="component" value="Unassembled WGS sequence"/>
</dbReference>
<proteinExistence type="predicted"/>
<name>A0A432XG29_9GAMM</name>
<dbReference type="AlphaFoldDB" id="A0A432XG29"/>
<evidence type="ECO:0000313" key="3">
    <source>
        <dbReference type="Proteomes" id="UP000286985"/>
    </source>
</evidence>
<feature type="domain" description="HicB-like antitoxin of toxin-antitoxin system" evidence="1">
    <location>
        <begin position="3"/>
        <end position="64"/>
    </location>
</feature>
<dbReference type="InterPro" id="IPR010982">
    <property type="entry name" value="Lambda_DNA-bd_dom_sf"/>
</dbReference>
<accession>A0A432XG29</accession>
<dbReference type="SUPFAM" id="SSF143100">
    <property type="entry name" value="TTHA1013/TTHA0281-like"/>
    <property type="match status" value="1"/>
</dbReference>
<dbReference type="STRING" id="519452.SAMN04488139_1706"/>
<sequence>MKYPVIIEKDGQTFMSRFIDIPEALTCGDTYEEALIEAQDALITAFEFYFEDQRPVPMPSPVGNSPYVTVPASVWAKVLLLNTMLSERISQAELAKRMGSRKQEMQRIINLGHNTKIDTLNKALEAMDKHLTLSVS</sequence>
<dbReference type="EMBL" id="PIPU01000004">
    <property type="protein sequence ID" value="RUO47517.1"/>
    <property type="molecule type" value="Genomic_DNA"/>
</dbReference>
<protein>
    <submittedName>
        <fullName evidence="2">Type II toxin-antitoxin system HicB family antitoxin</fullName>
    </submittedName>
</protein>
<dbReference type="InterPro" id="IPR051404">
    <property type="entry name" value="TA_system_antitoxin"/>
</dbReference>
<organism evidence="2 3">
    <name type="scientific">Pseudidiomarina donghaiensis</name>
    <dbReference type="NCBI Taxonomy" id="519452"/>
    <lineage>
        <taxon>Bacteria</taxon>
        <taxon>Pseudomonadati</taxon>
        <taxon>Pseudomonadota</taxon>
        <taxon>Gammaproteobacteria</taxon>
        <taxon>Alteromonadales</taxon>
        <taxon>Idiomarinaceae</taxon>
        <taxon>Pseudidiomarina</taxon>
    </lineage>
</organism>
<keyword evidence="3" id="KW-1185">Reference proteome</keyword>
<dbReference type="PANTHER" id="PTHR34504:SF4">
    <property type="entry name" value="ANTITOXIN HICB"/>
    <property type="match status" value="1"/>
</dbReference>
<dbReference type="Pfam" id="PF15919">
    <property type="entry name" value="HicB_lk_antitox"/>
    <property type="match status" value="1"/>
</dbReference>